<dbReference type="CDD" id="cd12148">
    <property type="entry name" value="fungal_TF_MHR"/>
    <property type="match status" value="1"/>
</dbReference>
<feature type="compositionally biased region" description="Basic residues" evidence="6">
    <location>
        <begin position="49"/>
        <end position="58"/>
    </location>
</feature>
<evidence type="ECO:0000256" key="6">
    <source>
        <dbReference type="SAM" id="MobiDB-lite"/>
    </source>
</evidence>
<keyword evidence="4" id="KW-0804">Transcription</keyword>
<dbReference type="SMART" id="SM00066">
    <property type="entry name" value="GAL4"/>
    <property type="match status" value="1"/>
</dbReference>
<organism evidence="8 9">
    <name type="scientific">Ophiocordyceps australis</name>
    <dbReference type="NCBI Taxonomy" id="1399860"/>
    <lineage>
        <taxon>Eukaryota</taxon>
        <taxon>Fungi</taxon>
        <taxon>Dikarya</taxon>
        <taxon>Ascomycota</taxon>
        <taxon>Pezizomycotina</taxon>
        <taxon>Sordariomycetes</taxon>
        <taxon>Hypocreomycetidae</taxon>
        <taxon>Hypocreales</taxon>
        <taxon>Ophiocordycipitaceae</taxon>
        <taxon>Ophiocordyceps</taxon>
    </lineage>
</organism>
<evidence type="ECO:0000256" key="5">
    <source>
        <dbReference type="ARBA" id="ARBA00023242"/>
    </source>
</evidence>
<evidence type="ECO:0000256" key="2">
    <source>
        <dbReference type="ARBA" id="ARBA00022723"/>
    </source>
</evidence>
<proteinExistence type="predicted"/>
<dbReference type="GO" id="GO:0000981">
    <property type="term" value="F:DNA-binding transcription factor activity, RNA polymerase II-specific"/>
    <property type="evidence" value="ECO:0007669"/>
    <property type="project" value="InterPro"/>
</dbReference>
<dbReference type="Proteomes" id="UP000224854">
    <property type="component" value="Unassembled WGS sequence"/>
</dbReference>
<dbReference type="EMBL" id="NJEU01000906">
    <property type="protein sequence ID" value="PHH69637.1"/>
    <property type="molecule type" value="Genomic_DNA"/>
</dbReference>
<reference evidence="8 9" key="1">
    <citation type="submission" date="2017-06" db="EMBL/GenBank/DDBJ databases">
        <title>Ant-infecting Ophiocordyceps genomes reveal a high diversity of potential behavioral manipulation genes and a possible major role for enterotoxins.</title>
        <authorList>
            <person name="De Bekker C."/>
            <person name="Evans H.C."/>
            <person name="Brachmann A."/>
            <person name="Hughes D.P."/>
        </authorList>
    </citation>
    <scope>NUCLEOTIDE SEQUENCE [LARGE SCALE GENOMIC DNA]</scope>
    <source>
        <strain evidence="8 9">1348a</strain>
    </source>
</reference>
<comment type="caution">
    <text evidence="8">The sequence shown here is derived from an EMBL/GenBank/DDBJ whole genome shotgun (WGS) entry which is preliminary data.</text>
</comment>
<evidence type="ECO:0000256" key="4">
    <source>
        <dbReference type="ARBA" id="ARBA00023163"/>
    </source>
</evidence>
<dbReference type="InterPro" id="IPR001138">
    <property type="entry name" value="Zn2Cys6_DnaBD"/>
</dbReference>
<gene>
    <name evidence="8" type="ORF">CDD82_7624</name>
</gene>
<evidence type="ECO:0000313" key="8">
    <source>
        <dbReference type="EMBL" id="PHH69637.1"/>
    </source>
</evidence>
<evidence type="ECO:0000313" key="9">
    <source>
        <dbReference type="Proteomes" id="UP000224854"/>
    </source>
</evidence>
<protein>
    <recommendedName>
        <fullName evidence="7">Zn(2)-C6 fungal-type domain-containing protein</fullName>
    </recommendedName>
</protein>
<keyword evidence="3" id="KW-0805">Transcription regulation</keyword>
<dbReference type="OrthoDB" id="2740448at2759"/>
<dbReference type="Gene3D" id="4.10.240.10">
    <property type="entry name" value="Zn(2)-C6 fungal-type DNA-binding domain"/>
    <property type="match status" value="1"/>
</dbReference>
<dbReference type="AlphaFoldDB" id="A0A2C5YLI7"/>
<dbReference type="PROSITE" id="PS00463">
    <property type="entry name" value="ZN2_CY6_FUNGAL_1"/>
    <property type="match status" value="1"/>
</dbReference>
<dbReference type="CDD" id="cd00067">
    <property type="entry name" value="GAL4"/>
    <property type="match status" value="1"/>
</dbReference>
<name>A0A2C5YLI7_9HYPO</name>
<dbReference type="SUPFAM" id="SSF57701">
    <property type="entry name" value="Zn2/Cys6 DNA-binding domain"/>
    <property type="match status" value="1"/>
</dbReference>
<comment type="subcellular location">
    <subcellularLocation>
        <location evidence="1">Nucleus</location>
    </subcellularLocation>
</comment>
<dbReference type="PANTHER" id="PTHR47338">
    <property type="entry name" value="ZN(II)2CYS6 TRANSCRIPTION FACTOR (EUROFUNG)-RELATED"/>
    <property type="match status" value="1"/>
</dbReference>
<accession>A0A2C5YLI7</accession>
<keyword evidence="5" id="KW-0539">Nucleus</keyword>
<dbReference type="GO" id="GO:0008270">
    <property type="term" value="F:zinc ion binding"/>
    <property type="evidence" value="ECO:0007669"/>
    <property type="project" value="InterPro"/>
</dbReference>
<evidence type="ECO:0000256" key="1">
    <source>
        <dbReference type="ARBA" id="ARBA00004123"/>
    </source>
</evidence>
<dbReference type="InterPro" id="IPR036864">
    <property type="entry name" value="Zn2-C6_fun-type_DNA-bd_sf"/>
</dbReference>
<feature type="domain" description="Zn(2)-C6 fungal-type" evidence="7">
    <location>
        <begin position="15"/>
        <end position="44"/>
    </location>
</feature>
<dbReference type="Pfam" id="PF00172">
    <property type="entry name" value="Zn_clus"/>
    <property type="match status" value="1"/>
</dbReference>
<evidence type="ECO:0000256" key="3">
    <source>
        <dbReference type="ARBA" id="ARBA00023015"/>
    </source>
</evidence>
<dbReference type="GO" id="GO:0005634">
    <property type="term" value="C:nucleus"/>
    <property type="evidence" value="ECO:0007669"/>
    <property type="project" value="UniProtKB-SubCell"/>
</dbReference>
<keyword evidence="2" id="KW-0479">Metal-binding</keyword>
<feature type="region of interest" description="Disordered" evidence="6">
    <location>
        <begin position="38"/>
        <end position="68"/>
    </location>
</feature>
<dbReference type="PANTHER" id="PTHR47338:SF25">
    <property type="entry name" value="TRANSCRIPTION FACTOR"/>
    <property type="match status" value="1"/>
</dbReference>
<dbReference type="PROSITE" id="PS50048">
    <property type="entry name" value="ZN2_CY6_FUNGAL_2"/>
    <property type="match status" value="1"/>
</dbReference>
<sequence>MTPRNESHRTKVTLACESCRKRRIKCTGTQPCKNCADSGRQCAFDGKNRSRRGPRPRKISSQAARQTAARQTMAAQTMAPKTMAPKTAVVVPADSDDSDDDDESDDDFIAQTVQWQPMLKELFFSQGHPADTTLVESDLDLVCHLIELFYTRASMQLRALLTPAQLHEQLVQRRLSQCLVLAMCCCSLRFSVHAAVRGQRGRTVAQTLAQEARSRIGASSCPWQQIDSIRTLCILADYEAGCRRGRRAWMDIG</sequence>
<keyword evidence="9" id="KW-1185">Reference proteome</keyword>
<dbReference type="InterPro" id="IPR050815">
    <property type="entry name" value="TF_fung"/>
</dbReference>
<evidence type="ECO:0000259" key="7">
    <source>
        <dbReference type="PROSITE" id="PS50048"/>
    </source>
</evidence>